<dbReference type="Proteomes" id="UP000245680">
    <property type="component" value="Unassembled WGS sequence"/>
</dbReference>
<dbReference type="EMBL" id="QGKU01000032">
    <property type="protein sequence ID" value="PWR02757.1"/>
    <property type="molecule type" value="Genomic_DNA"/>
</dbReference>
<dbReference type="Gene3D" id="3.30.9.10">
    <property type="entry name" value="D-Amino Acid Oxidase, subunit A, domain 2"/>
    <property type="match status" value="1"/>
</dbReference>
<protein>
    <submittedName>
        <fullName evidence="3">FAD-dependent oxidoreductase</fullName>
    </submittedName>
</protein>
<dbReference type="RefSeq" id="WP_109811418.1">
    <property type="nucleotide sequence ID" value="NZ_QGKU01000032.1"/>
</dbReference>
<evidence type="ECO:0000256" key="1">
    <source>
        <dbReference type="ARBA" id="ARBA00023002"/>
    </source>
</evidence>
<name>A0A2V2LHZ3_9RHOB</name>
<dbReference type="Pfam" id="PF01266">
    <property type="entry name" value="DAO"/>
    <property type="match status" value="1"/>
</dbReference>
<sequence length="348" mass="35861">MTQPDVTIRGAGIFGLAIAHACARRGARVRVVDPGGPGAGASGGIVGALAPHTPENWNEKKAFQFDSLIMAGSFWDEVEHRSGRPSGYGRLGRLQPVDGDRALALADERAQGAARLWQGLACWQVIAADDAGDWAPLSPSGRLIRDTLSARLHPAQACAALAAAVTAQGGSIVPDAEPATGRPEVWATGHAGLLALSAETGRPVGTGVKGQAALLRLDRRGAPQLFAGGLHVVPHSDGTVAIGSTSERDYDDPAATDGQLDDVLARARAAVPALGGAPVIGRWAGVRPRARSRAPMLGPHPTRAGVFIANGGFKIGFGMAPKVAEVMADLVLDGRDVIPAGFRVEDNL</sequence>
<dbReference type="SUPFAM" id="SSF51905">
    <property type="entry name" value="FAD/NAD(P)-binding domain"/>
    <property type="match status" value="1"/>
</dbReference>
<proteinExistence type="predicted"/>
<feature type="domain" description="FAD dependent oxidoreductase" evidence="2">
    <location>
        <begin position="5"/>
        <end position="330"/>
    </location>
</feature>
<dbReference type="GO" id="GO:0016491">
    <property type="term" value="F:oxidoreductase activity"/>
    <property type="evidence" value="ECO:0007669"/>
    <property type="project" value="UniProtKB-KW"/>
</dbReference>
<keyword evidence="4" id="KW-1185">Reference proteome</keyword>
<dbReference type="SUPFAM" id="SSF54373">
    <property type="entry name" value="FAD-linked reductases, C-terminal domain"/>
    <property type="match status" value="1"/>
</dbReference>
<reference evidence="3 4" key="1">
    <citation type="submission" date="2018-05" db="EMBL/GenBank/DDBJ databases">
        <title>Rhodobacteraceae gen. nov., sp. nov. isolated from sea water.</title>
        <authorList>
            <person name="Ren Y."/>
        </authorList>
    </citation>
    <scope>NUCLEOTIDE SEQUENCE [LARGE SCALE GENOMIC DNA]</scope>
    <source>
        <strain evidence="3 4">TG-679</strain>
    </source>
</reference>
<dbReference type="AlphaFoldDB" id="A0A2V2LHZ3"/>
<comment type="caution">
    <text evidence="3">The sequence shown here is derived from an EMBL/GenBank/DDBJ whole genome shotgun (WGS) entry which is preliminary data.</text>
</comment>
<dbReference type="GO" id="GO:0005737">
    <property type="term" value="C:cytoplasm"/>
    <property type="evidence" value="ECO:0007669"/>
    <property type="project" value="TreeGrafter"/>
</dbReference>
<dbReference type="InterPro" id="IPR036188">
    <property type="entry name" value="FAD/NAD-bd_sf"/>
</dbReference>
<dbReference type="OrthoDB" id="7818064at2"/>
<dbReference type="InterPro" id="IPR006076">
    <property type="entry name" value="FAD-dep_OxRdtase"/>
</dbReference>
<gene>
    <name evidence="3" type="ORF">DKT77_09240</name>
</gene>
<organism evidence="3 4">
    <name type="scientific">Meridianimarinicoccus roseus</name>
    <dbReference type="NCBI Taxonomy" id="2072018"/>
    <lineage>
        <taxon>Bacteria</taxon>
        <taxon>Pseudomonadati</taxon>
        <taxon>Pseudomonadota</taxon>
        <taxon>Alphaproteobacteria</taxon>
        <taxon>Rhodobacterales</taxon>
        <taxon>Paracoccaceae</taxon>
        <taxon>Meridianimarinicoccus</taxon>
    </lineage>
</organism>
<evidence type="ECO:0000313" key="3">
    <source>
        <dbReference type="EMBL" id="PWR02757.1"/>
    </source>
</evidence>
<keyword evidence="1" id="KW-0560">Oxidoreductase</keyword>
<dbReference type="Gene3D" id="3.50.50.60">
    <property type="entry name" value="FAD/NAD(P)-binding domain"/>
    <property type="match status" value="1"/>
</dbReference>
<dbReference type="PANTHER" id="PTHR13847">
    <property type="entry name" value="SARCOSINE DEHYDROGENASE-RELATED"/>
    <property type="match status" value="1"/>
</dbReference>
<accession>A0A2V2LHZ3</accession>
<dbReference type="PANTHER" id="PTHR13847:SF289">
    <property type="entry name" value="GLYCINE OXIDASE"/>
    <property type="match status" value="1"/>
</dbReference>
<evidence type="ECO:0000313" key="4">
    <source>
        <dbReference type="Proteomes" id="UP000245680"/>
    </source>
</evidence>
<evidence type="ECO:0000259" key="2">
    <source>
        <dbReference type="Pfam" id="PF01266"/>
    </source>
</evidence>